<dbReference type="PANTHER" id="PTHR11203">
    <property type="entry name" value="CLEAVAGE AND POLYADENYLATION SPECIFICITY FACTOR FAMILY MEMBER"/>
    <property type="match status" value="1"/>
</dbReference>
<dbReference type="GO" id="GO:0016787">
    <property type="term" value="F:hydrolase activity"/>
    <property type="evidence" value="ECO:0007669"/>
    <property type="project" value="UniProtKB-KW"/>
</dbReference>
<accession>A0A975U075</accession>
<dbReference type="SMART" id="SM01027">
    <property type="entry name" value="Beta-Casp"/>
    <property type="match status" value="1"/>
</dbReference>
<name>A0A975U075_9PROT</name>
<dbReference type="Pfam" id="PF10996">
    <property type="entry name" value="Beta-Casp"/>
    <property type="match status" value="1"/>
</dbReference>
<protein>
    <submittedName>
        <fullName evidence="4">MBL fold metallo-hydrolase</fullName>
    </submittedName>
</protein>
<keyword evidence="5" id="KW-1185">Reference proteome</keyword>
<dbReference type="SMART" id="SM00849">
    <property type="entry name" value="Lactamase_B"/>
    <property type="match status" value="1"/>
</dbReference>
<keyword evidence="1" id="KW-0378">Hydrolase</keyword>
<dbReference type="InterPro" id="IPR011108">
    <property type="entry name" value="RMMBL"/>
</dbReference>
<dbReference type="CDD" id="cd16295">
    <property type="entry name" value="TTHA0252-CPSF-like_MBL-fold"/>
    <property type="match status" value="1"/>
</dbReference>
<dbReference type="RefSeq" id="WP_218284833.1">
    <property type="nucleotide sequence ID" value="NZ_CP076448.1"/>
</dbReference>
<evidence type="ECO:0000313" key="5">
    <source>
        <dbReference type="Proteomes" id="UP000694001"/>
    </source>
</evidence>
<reference evidence="4" key="1">
    <citation type="submission" date="2021-06" db="EMBL/GenBank/DDBJ databases">
        <title>Elioraea tepida, sp. nov., a moderately thermophilic aerobic anoxygenic phototrophic bacterium isolated from an alkaline siliceous hot spring mat community in Yellowstone National Park, WY, USA.</title>
        <authorList>
            <person name="Saini M.K."/>
            <person name="Yoshida S."/>
            <person name="Sebastian A."/>
            <person name="Hirose S."/>
            <person name="Hara E."/>
            <person name="Tamaki H."/>
            <person name="Soulier N.T."/>
            <person name="Albert I."/>
            <person name="Hanada S."/>
            <person name="Bryant D.A."/>
            <person name="Tank M."/>
        </authorList>
    </citation>
    <scope>NUCLEOTIDE SEQUENCE</scope>
    <source>
        <strain evidence="4">MS-P2</strain>
    </source>
</reference>
<dbReference type="Pfam" id="PF00753">
    <property type="entry name" value="Lactamase_B"/>
    <property type="match status" value="1"/>
</dbReference>
<evidence type="ECO:0000259" key="3">
    <source>
        <dbReference type="SMART" id="SM01027"/>
    </source>
</evidence>
<dbReference type="GO" id="GO:0004521">
    <property type="term" value="F:RNA endonuclease activity"/>
    <property type="evidence" value="ECO:0007669"/>
    <property type="project" value="TreeGrafter"/>
</dbReference>
<dbReference type="AlphaFoldDB" id="A0A975U075"/>
<dbReference type="Pfam" id="PF07521">
    <property type="entry name" value="RMMBL"/>
    <property type="match status" value="1"/>
</dbReference>
<dbReference type="InterPro" id="IPR022712">
    <property type="entry name" value="Beta_Casp"/>
</dbReference>
<feature type="domain" description="Metallo-beta-lactamase" evidence="2">
    <location>
        <begin position="15"/>
        <end position="242"/>
    </location>
</feature>
<dbReference type="EMBL" id="CP076448">
    <property type="protein sequence ID" value="QXM23900.1"/>
    <property type="molecule type" value="Genomic_DNA"/>
</dbReference>
<proteinExistence type="predicted"/>
<evidence type="ECO:0000256" key="1">
    <source>
        <dbReference type="ARBA" id="ARBA00022801"/>
    </source>
</evidence>
<organism evidence="4 5">
    <name type="scientific">Elioraea tepida</name>
    <dbReference type="NCBI Taxonomy" id="2843330"/>
    <lineage>
        <taxon>Bacteria</taxon>
        <taxon>Pseudomonadati</taxon>
        <taxon>Pseudomonadota</taxon>
        <taxon>Alphaproteobacteria</taxon>
        <taxon>Acetobacterales</taxon>
        <taxon>Elioraeaceae</taxon>
        <taxon>Elioraea</taxon>
    </lineage>
</organism>
<dbReference type="Proteomes" id="UP000694001">
    <property type="component" value="Chromosome"/>
</dbReference>
<gene>
    <name evidence="4" type="ORF">KO353_11415</name>
</gene>
<evidence type="ECO:0000313" key="4">
    <source>
        <dbReference type="EMBL" id="QXM23900.1"/>
    </source>
</evidence>
<dbReference type="KEGG" id="elio:KO353_11415"/>
<dbReference type="InterPro" id="IPR001279">
    <property type="entry name" value="Metallo-B-lactamas"/>
</dbReference>
<feature type="domain" description="Beta-Casp" evidence="3">
    <location>
        <begin position="258"/>
        <end position="379"/>
    </location>
</feature>
<evidence type="ECO:0000259" key="2">
    <source>
        <dbReference type="SMART" id="SM00849"/>
    </source>
</evidence>
<dbReference type="InterPro" id="IPR050698">
    <property type="entry name" value="MBL"/>
</dbReference>
<dbReference type="PANTHER" id="PTHR11203:SF37">
    <property type="entry name" value="INTEGRATOR COMPLEX SUBUNIT 11"/>
    <property type="match status" value="1"/>
</dbReference>
<sequence length="526" mass="56856">MDPTLIFHGAAGTVTGSCLRITTGGAELLIDCGLFQGPKTIKALNWRPFPFEPRRIAAVVLTHAHIDHSGLIPRLAREGFAGPVVATEATADLAAVMLPDSGYIQETEVERLNRRNAARGRPTVEPIYTRADAEACLALFRREPYRRWVDLPGGVRARFWNAGHLLGSASVELRLPRGDGGAASLLVSGDIGPGAKAFHDDPESPKGLDWLVVESTYGDRERDDPDAEGRRALLAAEVRAALDAGGNLVMPAFAVERTQELLHDLDVLMETGALPAVPVVIDSPLATEATATFRAHLKDLPEHTVPPESFLAGPNIRFTRSVEESKRLNKVTGGIIIVSASGMAEAGRIRHHLLNTLWRPQATILFTGYQAPGTLGRLLVDGAKAVTILGQEVAVRARIRMLDCYSGHADRRDLIAWVEARRPVRQGIFLVHGEDEARDSLASALAGFGTPVVLPELDSAYALPAQGPARPRGAAPRLAPEAAHARVDWHNERAALVLELRRRLEEAGDDAARARLLERVRAALES</sequence>